<dbReference type="OMA" id="WHQDESE"/>
<reference evidence="2" key="1">
    <citation type="journal article" date="2012" name="PLoS Genet.">
        <title>The genomes of the fungal plant pathogens Cladosporium fulvum and Dothistroma septosporum reveal adaptation to different hosts and lifestyles but also signatures of common ancestry.</title>
        <authorList>
            <person name="de Wit P.J.G.M."/>
            <person name="van der Burgt A."/>
            <person name="Oekmen B."/>
            <person name="Stergiopoulos I."/>
            <person name="Abd-Elsalam K.A."/>
            <person name="Aerts A.L."/>
            <person name="Bahkali A.H."/>
            <person name="Beenen H.G."/>
            <person name="Chettri P."/>
            <person name="Cox M.P."/>
            <person name="Datema E."/>
            <person name="de Vries R.P."/>
            <person name="Dhillon B."/>
            <person name="Ganley A.R."/>
            <person name="Griffiths S.A."/>
            <person name="Guo Y."/>
            <person name="Hamelin R.C."/>
            <person name="Henrissat B."/>
            <person name="Kabir M.S."/>
            <person name="Jashni M.K."/>
            <person name="Kema G."/>
            <person name="Klaubauf S."/>
            <person name="Lapidus A."/>
            <person name="Levasseur A."/>
            <person name="Lindquist E."/>
            <person name="Mehrabi R."/>
            <person name="Ohm R.A."/>
            <person name="Owen T.J."/>
            <person name="Salamov A."/>
            <person name="Schwelm A."/>
            <person name="Schijlen E."/>
            <person name="Sun H."/>
            <person name="van den Burg H.A."/>
            <person name="van Ham R.C.H.J."/>
            <person name="Zhang S."/>
            <person name="Goodwin S.B."/>
            <person name="Grigoriev I.V."/>
            <person name="Collemare J."/>
            <person name="Bradshaw R.E."/>
        </authorList>
    </citation>
    <scope>NUCLEOTIDE SEQUENCE [LARGE SCALE GENOMIC DNA]</scope>
    <source>
        <strain evidence="2">NZE10 / CBS 128990</strain>
    </source>
</reference>
<dbReference type="AlphaFoldDB" id="N1PQC0"/>
<keyword evidence="2" id="KW-1185">Reference proteome</keyword>
<dbReference type="OrthoDB" id="3800738at2759"/>
<protein>
    <recommendedName>
        <fullName evidence="3">F-box domain-containing protein</fullName>
    </recommendedName>
</protein>
<evidence type="ECO:0000313" key="1">
    <source>
        <dbReference type="EMBL" id="EME44575.1"/>
    </source>
</evidence>
<dbReference type="HOGENOM" id="CLU_765096_0_0_1"/>
<proteinExistence type="predicted"/>
<accession>N1PQC0</accession>
<gene>
    <name evidence="1" type="ORF">DOTSEDRAFT_129701</name>
</gene>
<reference evidence="1 2" key="2">
    <citation type="journal article" date="2012" name="PLoS Pathog.">
        <title>Diverse lifestyles and strategies of plant pathogenesis encoded in the genomes of eighteen Dothideomycetes fungi.</title>
        <authorList>
            <person name="Ohm R.A."/>
            <person name="Feau N."/>
            <person name="Henrissat B."/>
            <person name="Schoch C.L."/>
            <person name="Horwitz B.A."/>
            <person name="Barry K.W."/>
            <person name="Condon B.J."/>
            <person name="Copeland A.C."/>
            <person name="Dhillon B."/>
            <person name="Glaser F."/>
            <person name="Hesse C.N."/>
            <person name="Kosti I."/>
            <person name="LaButti K."/>
            <person name="Lindquist E.A."/>
            <person name="Lucas S."/>
            <person name="Salamov A.A."/>
            <person name="Bradshaw R.E."/>
            <person name="Ciuffetti L."/>
            <person name="Hamelin R.C."/>
            <person name="Kema G.H.J."/>
            <person name="Lawrence C."/>
            <person name="Scott J.A."/>
            <person name="Spatafora J.W."/>
            <person name="Turgeon B.G."/>
            <person name="de Wit P.J.G.M."/>
            <person name="Zhong S."/>
            <person name="Goodwin S.B."/>
            <person name="Grigoriev I.V."/>
        </authorList>
    </citation>
    <scope>NUCLEOTIDE SEQUENCE [LARGE SCALE GENOMIC DNA]</scope>
    <source>
        <strain evidence="2">NZE10 / CBS 128990</strain>
    </source>
</reference>
<evidence type="ECO:0000313" key="2">
    <source>
        <dbReference type="Proteomes" id="UP000016933"/>
    </source>
</evidence>
<sequence length="362" mass="41232">MALSAPFDACNRFFAINELVTIFLEHATPRVLVNSQRVCRVWNVIIQKSDTLQEHLFLKPTWHQDESEINPFIGECFGSVLSVNGATHDRMSSIADIQRLAWATDDANLEAPARQAFARGEASWRRMLVCQPPVSRLGWWHQWKTSPIPSEENEDSYADPFNVSKGWGHQDLRRKLVTMAMVWDIVEARLSRGCRARVTYHLHGSDNVDDHSVLAIEQAAHMANPEESNLSEVPRVMIHTVQVWSRRPTGYEHFSRMKFDWYIPKDVQLRKYNPFNGDGFNTLRTDCLRDIGAARPFLHGTPAPTKRWSQSDSANDWNEDDGDIFFGIGARQAGRQTIFVARQFAHANETPTVFAATLNAVT</sequence>
<organism evidence="1 2">
    <name type="scientific">Dothistroma septosporum (strain NZE10 / CBS 128990)</name>
    <name type="common">Red band needle blight fungus</name>
    <name type="synonym">Mycosphaerella pini</name>
    <dbReference type="NCBI Taxonomy" id="675120"/>
    <lineage>
        <taxon>Eukaryota</taxon>
        <taxon>Fungi</taxon>
        <taxon>Dikarya</taxon>
        <taxon>Ascomycota</taxon>
        <taxon>Pezizomycotina</taxon>
        <taxon>Dothideomycetes</taxon>
        <taxon>Dothideomycetidae</taxon>
        <taxon>Mycosphaerellales</taxon>
        <taxon>Mycosphaerellaceae</taxon>
        <taxon>Dothistroma</taxon>
    </lineage>
</organism>
<dbReference type="eggNOG" id="ENOG502QZW9">
    <property type="taxonomic scope" value="Eukaryota"/>
</dbReference>
<dbReference type="Proteomes" id="UP000016933">
    <property type="component" value="Unassembled WGS sequence"/>
</dbReference>
<name>N1PQC0_DOTSN</name>
<evidence type="ECO:0008006" key="3">
    <source>
        <dbReference type="Google" id="ProtNLM"/>
    </source>
</evidence>
<dbReference type="EMBL" id="KB446539">
    <property type="protein sequence ID" value="EME44575.1"/>
    <property type="molecule type" value="Genomic_DNA"/>
</dbReference>